<keyword evidence="1" id="KW-0812">Transmembrane</keyword>
<keyword evidence="1" id="KW-1133">Transmembrane helix</keyword>
<accession>A0AAU7CRS3</accession>
<feature type="transmembrane region" description="Helical" evidence="1">
    <location>
        <begin position="35"/>
        <end position="55"/>
    </location>
</feature>
<dbReference type="InterPro" id="IPR021257">
    <property type="entry name" value="DUF2809"/>
</dbReference>
<proteinExistence type="predicted"/>
<protein>
    <submittedName>
        <fullName evidence="2">DUF2809 domain-containing protein</fullName>
    </submittedName>
</protein>
<name>A0AAU7CRS3_9BACT</name>
<dbReference type="AlphaFoldDB" id="A0AAU7CRS3"/>
<dbReference type="EMBL" id="CP155447">
    <property type="protein sequence ID" value="XBH07812.1"/>
    <property type="molecule type" value="Genomic_DNA"/>
</dbReference>
<dbReference type="RefSeq" id="WP_406700652.1">
    <property type="nucleotide sequence ID" value="NZ_CP155447.1"/>
</dbReference>
<feature type="transmembrane region" description="Helical" evidence="1">
    <location>
        <begin position="94"/>
        <end position="121"/>
    </location>
</feature>
<sequence>MDRRRSRSLIGLAILLVIILGLSSRRLPGYLPRVVSLYAGDVLWALAVYLGFIFVRSTASKPMAATLALCFALLVEISQLYHAPWIDSIRANPFGGLILGFGFLWSDLVCYCVGIALGVILDRNFRNTS</sequence>
<dbReference type="Pfam" id="PF10990">
    <property type="entry name" value="DUF2809"/>
    <property type="match status" value="1"/>
</dbReference>
<evidence type="ECO:0000313" key="2">
    <source>
        <dbReference type="EMBL" id="XBH07812.1"/>
    </source>
</evidence>
<organism evidence="2">
    <name type="scientific">Singulisphaera sp. Ch08</name>
    <dbReference type="NCBI Taxonomy" id="3120278"/>
    <lineage>
        <taxon>Bacteria</taxon>
        <taxon>Pseudomonadati</taxon>
        <taxon>Planctomycetota</taxon>
        <taxon>Planctomycetia</taxon>
        <taxon>Isosphaerales</taxon>
        <taxon>Isosphaeraceae</taxon>
        <taxon>Singulisphaera</taxon>
    </lineage>
</organism>
<feature type="transmembrane region" description="Helical" evidence="1">
    <location>
        <begin position="62"/>
        <end position="82"/>
    </location>
</feature>
<keyword evidence="1" id="KW-0472">Membrane</keyword>
<gene>
    <name evidence="2" type="ORF">V5E97_17795</name>
</gene>
<reference evidence="2" key="1">
    <citation type="submission" date="2024-05" db="EMBL/GenBank/DDBJ databases">
        <title>Planctomycetes of the genus Singulisphaera possess chitinolytic capabilities.</title>
        <authorList>
            <person name="Ivanova A."/>
        </authorList>
    </citation>
    <scope>NUCLEOTIDE SEQUENCE</scope>
    <source>
        <strain evidence="2">Ch08T</strain>
    </source>
</reference>
<evidence type="ECO:0000256" key="1">
    <source>
        <dbReference type="SAM" id="Phobius"/>
    </source>
</evidence>